<dbReference type="Proteomes" id="UP000604737">
    <property type="component" value="Unassembled WGS sequence"/>
</dbReference>
<organism evidence="3 4">
    <name type="scientific">Jeongeupia chitinilytica</name>
    <dbReference type="NCBI Taxonomy" id="1041641"/>
    <lineage>
        <taxon>Bacteria</taxon>
        <taxon>Pseudomonadati</taxon>
        <taxon>Pseudomonadota</taxon>
        <taxon>Betaproteobacteria</taxon>
        <taxon>Neisseriales</taxon>
        <taxon>Chitinibacteraceae</taxon>
        <taxon>Jeongeupia</taxon>
    </lineage>
</organism>
<protein>
    <recommendedName>
        <fullName evidence="2">PNPLA domain-containing protein</fullName>
    </recommendedName>
</protein>
<proteinExistence type="predicted"/>
<keyword evidence="4" id="KW-1185">Reference proteome</keyword>
<feature type="domain" description="PNPLA" evidence="2">
    <location>
        <begin position="56"/>
        <end position="237"/>
    </location>
</feature>
<sequence length="353" mass="38528">MNALTLYAGTEALARIRRDGFDPGLFSHVGAAAGGPKWLVLSRLDRAVFGEWQAQRRTPLIAVGASIGAWRLACLAQRDPLAALARFETAYLGQRYSERPDLAEVTAEARRLLDVLLGDTGADEIVASRRMALNVIVARRVHGRDTGWGEKAALARMVFANARSRRALGGHLHRHILHAGEPVHYRDDGIPTGHAPLAAGNVAAALMATAAIPGVIAPVHDLPGLPAGACYDGGLIDYHMDLPLAEPPGLMLLPHFSGRVVTGWLDQFLPWRKPQHLDRTLLLVPSQDWIARLPGGRIPSRTDFKRFHGRDAERIQTWQTALSAGDWLADEFRGLVESGRIIDAIQPLPGRHR</sequence>
<dbReference type="EMBL" id="BMYO01000004">
    <property type="protein sequence ID" value="GHD62492.1"/>
    <property type="molecule type" value="Genomic_DNA"/>
</dbReference>
<evidence type="ECO:0000259" key="2">
    <source>
        <dbReference type="Pfam" id="PF01734"/>
    </source>
</evidence>
<dbReference type="RefSeq" id="WP_189460082.1">
    <property type="nucleotide sequence ID" value="NZ_BMYO01000004.1"/>
</dbReference>
<dbReference type="InterPro" id="IPR016035">
    <property type="entry name" value="Acyl_Trfase/lysoPLipase"/>
</dbReference>
<dbReference type="SUPFAM" id="SSF52151">
    <property type="entry name" value="FabD/lysophospholipase-like"/>
    <property type="match status" value="1"/>
</dbReference>
<comment type="caution">
    <text evidence="3">The sequence shown here is derived from an EMBL/GenBank/DDBJ whole genome shotgun (WGS) entry which is preliminary data.</text>
</comment>
<keyword evidence="1" id="KW-0443">Lipid metabolism</keyword>
<dbReference type="InterPro" id="IPR002641">
    <property type="entry name" value="PNPLA_dom"/>
</dbReference>
<gene>
    <name evidence="3" type="ORF">GCM10007350_18550</name>
</gene>
<reference evidence="4" key="1">
    <citation type="journal article" date="2019" name="Int. J. Syst. Evol. Microbiol.">
        <title>The Global Catalogue of Microorganisms (GCM) 10K type strain sequencing project: providing services to taxonomists for standard genome sequencing and annotation.</title>
        <authorList>
            <consortium name="The Broad Institute Genomics Platform"/>
            <consortium name="The Broad Institute Genome Sequencing Center for Infectious Disease"/>
            <person name="Wu L."/>
            <person name="Ma J."/>
        </authorList>
    </citation>
    <scope>NUCLEOTIDE SEQUENCE [LARGE SCALE GENOMIC DNA]</scope>
    <source>
        <strain evidence="4">KCTC 23701</strain>
    </source>
</reference>
<evidence type="ECO:0000313" key="3">
    <source>
        <dbReference type="EMBL" id="GHD62492.1"/>
    </source>
</evidence>
<name>A0ABQ3GZA0_9NEIS</name>
<evidence type="ECO:0000256" key="1">
    <source>
        <dbReference type="ARBA" id="ARBA00023098"/>
    </source>
</evidence>
<accession>A0ABQ3GZA0</accession>
<evidence type="ECO:0000313" key="4">
    <source>
        <dbReference type="Proteomes" id="UP000604737"/>
    </source>
</evidence>
<dbReference type="Pfam" id="PF01734">
    <property type="entry name" value="Patatin"/>
    <property type="match status" value="1"/>
</dbReference>